<dbReference type="Gene3D" id="3.40.50.200">
    <property type="entry name" value="Peptidase S8/S53 domain"/>
    <property type="match status" value="1"/>
</dbReference>
<dbReference type="InterPro" id="IPR036852">
    <property type="entry name" value="Peptidase_S8/S53_dom_sf"/>
</dbReference>
<evidence type="ECO:0000313" key="16">
    <source>
        <dbReference type="EMBL" id="OAL71242.1"/>
    </source>
</evidence>
<name>A0A178FF90_TRIVO</name>
<evidence type="ECO:0000313" key="17">
    <source>
        <dbReference type="Proteomes" id="UP000243519"/>
    </source>
</evidence>
<evidence type="ECO:0000259" key="14">
    <source>
        <dbReference type="Pfam" id="PF00082"/>
    </source>
</evidence>
<protein>
    <recommendedName>
        <fullName evidence="18">Alkaline serine protease</fullName>
    </recommendedName>
</protein>
<comment type="caution">
    <text evidence="16">The sequence shown here is derived from an EMBL/GenBank/DDBJ whole genome shotgun (WGS) entry which is preliminary data.</text>
</comment>
<dbReference type="GO" id="GO:0004252">
    <property type="term" value="F:serine-type endopeptidase activity"/>
    <property type="evidence" value="ECO:0007669"/>
    <property type="project" value="InterPro"/>
</dbReference>
<feature type="domain" description="Inhibitor I9" evidence="15">
    <location>
        <begin position="38"/>
        <end position="122"/>
    </location>
</feature>
<reference evidence="16 17" key="1">
    <citation type="submission" date="2016-05" db="EMBL/GenBank/DDBJ databases">
        <title>Genome sequencing of Trichophyton violaceum CMCC(F)T3l isolated from hair.</title>
        <authorList>
            <person name="Zhan P."/>
            <person name="Tao Y."/>
            <person name="Liu W."/>
        </authorList>
    </citation>
    <scope>NUCLEOTIDE SEQUENCE [LARGE SCALE GENOMIC DNA]</scope>
    <source>
        <strain evidence="17">CMCC(F)T3l</strain>
    </source>
</reference>
<dbReference type="EMBL" id="LHPN01000006">
    <property type="protein sequence ID" value="OAL71242.1"/>
    <property type="molecule type" value="Genomic_DNA"/>
</dbReference>
<keyword evidence="7" id="KW-0378">Hydrolase</keyword>
<dbReference type="InterPro" id="IPR037045">
    <property type="entry name" value="S8pro/Inhibitor_I9_sf"/>
</dbReference>
<evidence type="ECO:0000256" key="12">
    <source>
        <dbReference type="PROSITE-ProRule" id="PRU01240"/>
    </source>
</evidence>
<keyword evidence="11" id="KW-0325">Glycoprotein</keyword>
<dbReference type="CDD" id="cd04077">
    <property type="entry name" value="Peptidases_S8_PCSK9_ProteinaseK_like"/>
    <property type="match status" value="1"/>
</dbReference>
<dbReference type="Pfam" id="PF05922">
    <property type="entry name" value="Inhibitor_I9"/>
    <property type="match status" value="1"/>
</dbReference>
<dbReference type="InterPro" id="IPR050131">
    <property type="entry name" value="Peptidase_S8_subtilisin-like"/>
</dbReference>
<sequence>MTMGFFRHLFSLSLCALSLAIPSKLIGLENTQDVIPNSYIVVMKSTISEAEFQTHQAWASKIHRRNLGERDETLGGLDGLKTTFEFEGLKGYSGAFDKRTIELISRNPAVDYVEVDRVVKLDAITTQRNAPSWGLGRISHKSAGSSDFVFDDSAGSGITIYGVDTGIDIKHPEFGGRATWGTNTVDNEDTDQNGRGTHTAGTFAGATYGIAKKANVIAVKVLNAQGTGSTSGVIQGIQWCTDHAGRNGLRGKAAMNLSLGIRGSTVFNRVAEAAQQSGIFLAVAAGNDGTDAAQFSPASARGVCTAAATNSQDAATSWSNYGAVVAVYGPGADIVSAYPNEDTATLSGTSMASPHVCGVGAYLMALEGIGPDKVCDRIKELAVESVTNQKPNTTRKLLYNGSGA</sequence>
<evidence type="ECO:0000256" key="13">
    <source>
        <dbReference type="SAM" id="SignalP"/>
    </source>
</evidence>
<dbReference type="InterPro" id="IPR034193">
    <property type="entry name" value="PCSK9_ProteinaseK-like"/>
</dbReference>
<evidence type="ECO:0000256" key="4">
    <source>
        <dbReference type="ARBA" id="ARBA00022525"/>
    </source>
</evidence>
<dbReference type="PROSITE" id="PS00138">
    <property type="entry name" value="SUBTILASE_SER"/>
    <property type="match status" value="1"/>
</dbReference>
<evidence type="ECO:0000256" key="9">
    <source>
        <dbReference type="ARBA" id="ARBA00023026"/>
    </source>
</evidence>
<feature type="domain" description="Peptidase S8/S53" evidence="14">
    <location>
        <begin position="155"/>
        <end position="389"/>
    </location>
</feature>
<dbReference type="PRINTS" id="PR00723">
    <property type="entry name" value="SUBTILISIN"/>
</dbReference>
<comment type="caution">
    <text evidence="12">Lacks conserved residue(s) required for the propagation of feature annotation.</text>
</comment>
<dbReference type="SUPFAM" id="SSF54897">
    <property type="entry name" value="Protease propeptides/inhibitors"/>
    <property type="match status" value="1"/>
</dbReference>
<feature type="chain" id="PRO_5008086165" description="Alkaline serine protease" evidence="13">
    <location>
        <begin position="21"/>
        <end position="404"/>
    </location>
</feature>
<gene>
    <name evidence="16" type="ORF">A7D00_4142</name>
</gene>
<evidence type="ECO:0000259" key="15">
    <source>
        <dbReference type="Pfam" id="PF05922"/>
    </source>
</evidence>
<evidence type="ECO:0000256" key="6">
    <source>
        <dbReference type="ARBA" id="ARBA00022729"/>
    </source>
</evidence>
<dbReference type="InterPro" id="IPR023828">
    <property type="entry name" value="Peptidase_S8_Ser-AS"/>
</dbReference>
<dbReference type="InterPro" id="IPR000209">
    <property type="entry name" value="Peptidase_S8/S53_dom"/>
</dbReference>
<evidence type="ECO:0000256" key="10">
    <source>
        <dbReference type="ARBA" id="ARBA00023145"/>
    </source>
</evidence>
<dbReference type="OrthoDB" id="206201at2759"/>
<organism evidence="16 17">
    <name type="scientific">Trichophyton violaceum</name>
    <dbReference type="NCBI Taxonomy" id="34388"/>
    <lineage>
        <taxon>Eukaryota</taxon>
        <taxon>Fungi</taxon>
        <taxon>Dikarya</taxon>
        <taxon>Ascomycota</taxon>
        <taxon>Pezizomycotina</taxon>
        <taxon>Eurotiomycetes</taxon>
        <taxon>Eurotiomycetidae</taxon>
        <taxon>Onygenales</taxon>
        <taxon>Arthrodermataceae</taxon>
        <taxon>Trichophyton</taxon>
    </lineage>
</organism>
<keyword evidence="17" id="KW-1185">Reference proteome</keyword>
<proteinExistence type="inferred from homology"/>
<evidence type="ECO:0000256" key="3">
    <source>
        <dbReference type="ARBA" id="ARBA00011073"/>
    </source>
</evidence>
<evidence type="ECO:0000256" key="7">
    <source>
        <dbReference type="ARBA" id="ARBA00022801"/>
    </source>
</evidence>
<dbReference type="GO" id="GO:0006508">
    <property type="term" value="P:proteolysis"/>
    <property type="evidence" value="ECO:0007669"/>
    <property type="project" value="UniProtKB-KW"/>
</dbReference>
<evidence type="ECO:0000256" key="11">
    <source>
        <dbReference type="ARBA" id="ARBA00023180"/>
    </source>
</evidence>
<dbReference type="PROSITE" id="PS51892">
    <property type="entry name" value="SUBTILASE"/>
    <property type="match status" value="1"/>
</dbReference>
<keyword evidence="9" id="KW-0843">Virulence</keyword>
<keyword evidence="5" id="KW-0645">Protease</keyword>
<evidence type="ECO:0000256" key="8">
    <source>
        <dbReference type="ARBA" id="ARBA00022825"/>
    </source>
</evidence>
<dbReference type="FunFam" id="3.40.50.200:FF:000014">
    <property type="entry name" value="Proteinase K"/>
    <property type="match status" value="1"/>
</dbReference>
<evidence type="ECO:0000256" key="2">
    <source>
        <dbReference type="ARBA" id="ARBA00004613"/>
    </source>
</evidence>
<comment type="function">
    <text evidence="1">Secreted subtilisin-like serine protease with keratinolytic activity that contributes to pathogenicity.</text>
</comment>
<keyword evidence="6 13" id="KW-0732">Signal</keyword>
<keyword evidence="10" id="KW-0865">Zymogen</keyword>
<dbReference type="Pfam" id="PF00082">
    <property type="entry name" value="Peptidase_S8"/>
    <property type="match status" value="1"/>
</dbReference>
<dbReference type="InterPro" id="IPR010259">
    <property type="entry name" value="S8pro/Inhibitor_I9"/>
</dbReference>
<dbReference type="Gene3D" id="3.30.70.80">
    <property type="entry name" value="Peptidase S8 propeptide/proteinase inhibitor I9"/>
    <property type="match status" value="1"/>
</dbReference>
<keyword evidence="8" id="KW-0720">Serine protease</keyword>
<comment type="similarity">
    <text evidence="3 12">Belongs to the peptidase S8 family.</text>
</comment>
<evidence type="ECO:0008006" key="18">
    <source>
        <dbReference type="Google" id="ProtNLM"/>
    </source>
</evidence>
<feature type="signal peptide" evidence="13">
    <location>
        <begin position="1"/>
        <end position="20"/>
    </location>
</feature>
<dbReference type="PANTHER" id="PTHR43806">
    <property type="entry name" value="PEPTIDASE S8"/>
    <property type="match status" value="1"/>
</dbReference>
<accession>A0A178FF90</accession>
<dbReference type="Proteomes" id="UP000243519">
    <property type="component" value="Unassembled WGS sequence"/>
</dbReference>
<comment type="subcellular location">
    <subcellularLocation>
        <location evidence="2">Secreted</location>
    </subcellularLocation>
</comment>
<dbReference type="PANTHER" id="PTHR43806:SF58">
    <property type="entry name" value="ALKALINE PROTEASE 1-RELATED"/>
    <property type="match status" value="1"/>
</dbReference>
<dbReference type="SUPFAM" id="SSF52743">
    <property type="entry name" value="Subtilisin-like"/>
    <property type="match status" value="1"/>
</dbReference>
<evidence type="ECO:0000256" key="1">
    <source>
        <dbReference type="ARBA" id="ARBA00002101"/>
    </source>
</evidence>
<keyword evidence="4" id="KW-0964">Secreted</keyword>
<dbReference type="GO" id="GO:0005576">
    <property type="term" value="C:extracellular region"/>
    <property type="evidence" value="ECO:0007669"/>
    <property type="project" value="UniProtKB-SubCell"/>
</dbReference>
<dbReference type="InterPro" id="IPR015500">
    <property type="entry name" value="Peptidase_S8_subtilisin-rel"/>
</dbReference>
<evidence type="ECO:0000256" key="5">
    <source>
        <dbReference type="ARBA" id="ARBA00022670"/>
    </source>
</evidence>
<dbReference type="AlphaFoldDB" id="A0A178FF90"/>